<dbReference type="AlphaFoldDB" id="A0A8S3E349"/>
<name>A0A8S3E349_9BILA</name>
<dbReference type="Proteomes" id="UP000676336">
    <property type="component" value="Unassembled WGS sequence"/>
</dbReference>
<evidence type="ECO:0000313" key="1">
    <source>
        <dbReference type="EMBL" id="CAF5056101.1"/>
    </source>
</evidence>
<evidence type="ECO:0000313" key="2">
    <source>
        <dbReference type="Proteomes" id="UP000676336"/>
    </source>
</evidence>
<comment type="caution">
    <text evidence="1">The sequence shown here is derived from an EMBL/GenBank/DDBJ whole genome shotgun (WGS) entry which is preliminary data.</text>
</comment>
<feature type="non-terminal residue" evidence="1">
    <location>
        <position position="1"/>
    </location>
</feature>
<accession>A0A8S3E349</accession>
<organism evidence="1 2">
    <name type="scientific">Rotaria magnacalcarata</name>
    <dbReference type="NCBI Taxonomy" id="392030"/>
    <lineage>
        <taxon>Eukaryota</taxon>
        <taxon>Metazoa</taxon>
        <taxon>Spiralia</taxon>
        <taxon>Gnathifera</taxon>
        <taxon>Rotifera</taxon>
        <taxon>Eurotatoria</taxon>
        <taxon>Bdelloidea</taxon>
        <taxon>Philodinida</taxon>
        <taxon>Philodinidae</taxon>
        <taxon>Rotaria</taxon>
    </lineage>
</organism>
<dbReference type="EMBL" id="CAJOBI010227315">
    <property type="protein sequence ID" value="CAF5056101.1"/>
    <property type="molecule type" value="Genomic_DNA"/>
</dbReference>
<sequence length="50" mass="5900">TQEDGLCNPDRGYDDPRYPPWHLINSSNLTDDRKCEYLFRCDHDQRVSTG</sequence>
<gene>
    <name evidence="1" type="ORF">SMN809_LOCUS59480</name>
</gene>
<proteinExistence type="predicted"/>
<reference evidence="1" key="1">
    <citation type="submission" date="2021-02" db="EMBL/GenBank/DDBJ databases">
        <authorList>
            <person name="Nowell W R."/>
        </authorList>
    </citation>
    <scope>NUCLEOTIDE SEQUENCE</scope>
</reference>
<protein>
    <submittedName>
        <fullName evidence="1">Uncharacterized protein</fullName>
    </submittedName>
</protein>